<comment type="subcellular location">
    <subcellularLocation>
        <location evidence="10 11">Cytoplasm</location>
    </subcellularLocation>
</comment>
<evidence type="ECO:0000256" key="10">
    <source>
        <dbReference type="HAMAP-Rule" id="MF_02019"/>
    </source>
</evidence>
<dbReference type="InterPro" id="IPR036565">
    <property type="entry name" value="Mur-like_cat_sf"/>
</dbReference>
<evidence type="ECO:0000256" key="11">
    <source>
        <dbReference type="RuleBase" id="RU004136"/>
    </source>
</evidence>
<dbReference type="Pfam" id="PF01225">
    <property type="entry name" value="Mur_ligase"/>
    <property type="match status" value="1"/>
</dbReference>
<dbReference type="InterPro" id="IPR005863">
    <property type="entry name" value="UDP-N-AcMur_synth"/>
</dbReference>
<dbReference type="HAMAP" id="MF_02019">
    <property type="entry name" value="MurF"/>
    <property type="match status" value="1"/>
</dbReference>
<feature type="domain" description="Mur ligase N-terminal catalytic" evidence="12">
    <location>
        <begin position="34"/>
        <end position="101"/>
    </location>
</feature>
<dbReference type="Gene3D" id="3.90.190.20">
    <property type="entry name" value="Mur ligase, C-terminal domain"/>
    <property type="match status" value="1"/>
</dbReference>
<evidence type="ECO:0000256" key="4">
    <source>
        <dbReference type="ARBA" id="ARBA00022741"/>
    </source>
</evidence>
<evidence type="ECO:0000313" key="15">
    <source>
        <dbReference type="EMBL" id="PRY01000.1"/>
    </source>
</evidence>
<dbReference type="GO" id="GO:0047480">
    <property type="term" value="F:UDP-N-acetylmuramoyl-tripeptide-D-alanyl-D-alanine ligase activity"/>
    <property type="evidence" value="ECO:0007669"/>
    <property type="project" value="UniProtKB-UniRule"/>
</dbReference>
<dbReference type="Pfam" id="PF08245">
    <property type="entry name" value="Mur_ligase_M"/>
    <property type="match status" value="1"/>
</dbReference>
<evidence type="ECO:0000256" key="6">
    <source>
        <dbReference type="ARBA" id="ARBA00022960"/>
    </source>
</evidence>
<dbReference type="GO" id="GO:0009252">
    <property type="term" value="P:peptidoglycan biosynthetic process"/>
    <property type="evidence" value="ECO:0007669"/>
    <property type="project" value="UniProtKB-UniRule"/>
</dbReference>
<dbReference type="RefSeq" id="WP_106243383.1">
    <property type="nucleotide sequence ID" value="NZ_PVZC01000002.1"/>
</dbReference>
<dbReference type="Gene3D" id="3.40.1390.10">
    <property type="entry name" value="MurE/MurF, N-terminal domain"/>
    <property type="match status" value="1"/>
</dbReference>
<dbReference type="GO" id="GO:0008360">
    <property type="term" value="P:regulation of cell shape"/>
    <property type="evidence" value="ECO:0007669"/>
    <property type="project" value="UniProtKB-KW"/>
</dbReference>
<accession>A0A2T0QB07</accession>
<evidence type="ECO:0000256" key="5">
    <source>
        <dbReference type="ARBA" id="ARBA00022840"/>
    </source>
</evidence>
<dbReference type="GO" id="GO:0051301">
    <property type="term" value="P:cell division"/>
    <property type="evidence" value="ECO:0007669"/>
    <property type="project" value="UniProtKB-KW"/>
</dbReference>
<comment type="catalytic activity">
    <reaction evidence="10 11">
        <text>D-alanyl-D-alanine + UDP-N-acetyl-alpha-D-muramoyl-L-alanyl-gamma-D-glutamyl-meso-2,6-diaminopimelate + ATP = UDP-N-acetyl-alpha-D-muramoyl-L-alanyl-gamma-D-glutamyl-meso-2,6-diaminopimeloyl-D-alanyl-D-alanine + ADP + phosphate + H(+)</text>
        <dbReference type="Rhea" id="RHEA:28374"/>
        <dbReference type="ChEBI" id="CHEBI:15378"/>
        <dbReference type="ChEBI" id="CHEBI:30616"/>
        <dbReference type="ChEBI" id="CHEBI:43474"/>
        <dbReference type="ChEBI" id="CHEBI:57822"/>
        <dbReference type="ChEBI" id="CHEBI:61386"/>
        <dbReference type="ChEBI" id="CHEBI:83905"/>
        <dbReference type="ChEBI" id="CHEBI:456216"/>
        <dbReference type="EC" id="6.3.2.10"/>
    </reaction>
</comment>
<keyword evidence="8 10" id="KW-0131">Cell cycle</keyword>
<feature type="domain" description="Mur ligase central" evidence="14">
    <location>
        <begin position="109"/>
        <end position="298"/>
    </location>
</feature>
<evidence type="ECO:0000313" key="16">
    <source>
        <dbReference type="Proteomes" id="UP000237846"/>
    </source>
</evidence>
<protein>
    <recommendedName>
        <fullName evidence="10 11">UDP-N-acetylmuramoyl-tripeptide--D-alanyl-D-alanine ligase</fullName>
        <ecNumber evidence="10 11">6.3.2.10</ecNumber>
    </recommendedName>
    <alternativeName>
        <fullName evidence="10">D-alanyl-D-alanine-adding enzyme</fullName>
    </alternativeName>
</protein>
<gene>
    <name evidence="10" type="primary">murF</name>
    <name evidence="15" type="ORF">CLV72_102633</name>
</gene>
<name>A0A2T0QB07_9ACTN</name>
<dbReference type="InterPro" id="IPR013221">
    <property type="entry name" value="Mur_ligase_cen"/>
</dbReference>
<evidence type="ECO:0000259" key="12">
    <source>
        <dbReference type="Pfam" id="PF01225"/>
    </source>
</evidence>
<organism evidence="15 16">
    <name type="scientific">Allonocardiopsis opalescens</name>
    <dbReference type="NCBI Taxonomy" id="1144618"/>
    <lineage>
        <taxon>Bacteria</taxon>
        <taxon>Bacillati</taxon>
        <taxon>Actinomycetota</taxon>
        <taxon>Actinomycetes</taxon>
        <taxon>Streptosporangiales</taxon>
        <taxon>Allonocardiopsis</taxon>
    </lineage>
</organism>
<dbReference type="GO" id="GO:0071555">
    <property type="term" value="P:cell wall organization"/>
    <property type="evidence" value="ECO:0007669"/>
    <property type="project" value="UniProtKB-KW"/>
</dbReference>
<evidence type="ECO:0000256" key="8">
    <source>
        <dbReference type="ARBA" id="ARBA00023306"/>
    </source>
</evidence>
<dbReference type="Proteomes" id="UP000237846">
    <property type="component" value="Unassembled WGS sequence"/>
</dbReference>
<keyword evidence="16" id="KW-1185">Reference proteome</keyword>
<evidence type="ECO:0000259" key="13">
    <source>
        <dbReference type="Pfam" id="PF02875"/>
    </source>
</evidence>
<dbReference type="OrthoDB" id="9800958at2"/>
<keyword evidence="7 10" id="KW-0573">Peptidoglycan synthesis</keyword>
<dbReference type="InterPro" id="IPR051046">
    <property type="entry name" value="MurCDEF_CellWall_CoF430Synth"/>
</dbReference>
<dbReference type="Gene3D" id="3.40.1190.10">
    <property type="entry name" value="Mur-like, catalytic domain"/>
    <property type="match status" value="1"/>
</dbReference>
<evidence type="ECO:0000256" key="3">
    <source>
        <dbReference type="ARBA" id="ARBA00022618"/>
    </source>
</evidence>
<evidence type="ECO:0000256" key="9">
    <source>
        <dbReference type="ARBA" id="ARBA00023316"/>
    </source>
</evidence>
<dbReference type="GO" id="GO:0005524">
    <property type="term" value="F:ATP binding"/>
    <property type="evidence" value="ECO:0007669"/>
    <property type="project" value="UniProtKB-UniRule"/>
</dbReference>
<evidence type="ECO:0000256" key="1">
    <source>
        <dbReference type="ARBA" id="ARBA00022490"/>
    </source>
</evidence>
<dbReference type="GO" id="GO:0005737">
    <property type="term" value="C:cytoplasm"/>
    <property type="evidence" value="ECO:0007669"/>
    <property type="project" value="UniProtKB-SubCell"/>
</dbReference>
<dbReference type="PANTHER" id="PTHR43024">
    <property type="entry name" value="UDP-N-ACETYLMURAMOYL-TRIPEPTIDE--D-ALANYL-D-ALANINE LIGASE"/>
    <property type="match status" value="1"/>
</dbReference>
<keyword evidence="5 10" id="KW-0067">ATP-binding</keyword>
<dbReference type="NCBIfam" id="TIGR01143">
    <property type="entry name" value="murF"/>
    <property type="match status" value="1"/>
</dbReference>
<dbReference type="InterPro" id="IPR035911">
    <property type="entry name" value="MurE/MurF_N"/>
</dbReference>
<keyword evidence="4 10" id="KW-0547">Nucleotide-binding</keyword>
<dbReference type="InterPro" id="IPR000713">
    <property type="entry name" value="Mur_ligase_N"/>
</dbReference>
<dbReference type="InterPro" id="IPR004101">
    <property type="entry name" value="Mur_ligase_C"/>
</dbReference>
<sequence>MPELTLAEIAQVTGGRLSEVADPEARVTGPVAEDTRRLGPGGLFAAFEGERVDGHDYAEAAVAAGAVAVLGRRPVGVPAVVVDDVQTALGALARAVVRRLPDCTVIALTGSSGKTSTKDLLAQVLAAHGPTTATPGSRNNEIGLPITVLNAAPDTRHLVLEMGARGIGHIAYLTGLVPPTVGIVLNVGAAHMGEFGGKEATARAKGELVEALPSADLGGVAILNADDPLVAAMAARTRASVLFFGRGEGTAVRAEDVRMDDAGRARFTLVTPEGAAPVELGLYGEHHVSNALAAAAAAHTAGMSTTAIARALTAARALSQGRMQVTTRADGVTIVNDAFNANPDSARAALRALAAMPGRRRVAVLGEMAELGDTAPDQHEAVGAFAAQSGADLVVAVGGTDAARLEQGARSAGAATHLAPDVPAALLLLEEQLATGDIVLVKSSKASGLLKLAEALQDADQAATD</sequence>
<keyword evidence="2 10" id="KW-0436">Ligase</keyword>
<feature type="binding site" evidence="10">
    <location>
        <begin position="110"/>
        <end position="116"/>
    </location>
    <ligand>
        <name>ATP</name>
        <dbReference type="ChEBI" id="CHEBI:30616"/>
    </ligand>
</feature>
<dbReference type="Pfam" id="PF02875">
    <property type="entry name" value="Mur_ligase_C"/>
    <property type="match status" value="1"/>
</dbReference>
<evidence type="ECO:0000259" key="14">
    <source>
        <dbReference type="Pfam" id="PF08245"/>
    </source>
</evidence>
<evidence type="ECO:0000256" key="2">
    <source>
        <dbReference type="ARBA" id="ARBA00022598"/>
    </source>
</evidence>
<dbReference type="GO" id="GO:0008766">
    <property type="term" value="F:UDP-N-acetylmuramoylalanyl-D-glutamyl-2,6-diaminopimelate-D-alanyl-D-alanine ligase activity"/>
    <property type="evidence" value="ECO:0007669"/>
    <property type="project" value="RHEA"/>
</dbReference>
<keyword evidence="6 10" id="KW-0133">Cell shape</keyword>
<dbReference type="PANTHER" id="PTHR43024:SF1">
    <property type="entry name" value="UDP-N-ACETYLMURAMOYL-TRIPEPTIDE--D-ALANYL-D-ALANINE LIGASE"/>
    <property type="match status" value="1"/>
</dbReference>
<evidence type="ECO:0000256" key="7">
    <source>
        <dbReference type="ARBA" id="ARBA00022984"/>
    </source>
</evidence>
<dbReference type="SUPFAM" id="SSF53244">
    <property type="entry name" value="MurD-like peptide ligases, peptide-binding domain"/>
    <property type="match status" value="1"/>
</dbReference>
<dbReference type="AlphaFoldDB" id="A0A2T0QB07"/>
<keyword evidence="1 10" id="KW-0963">Cytoplasm</keyword>
<keyword evidence="9 10" id="KW-0961">Cell wall biogenesis/degradation</keyword>
<proteinExistence type="inferred from homology"/>
<dbReference type="InterPro" id="IPR036615">
    <property type="entry name" value="Mur_ligase_C_dom_sf"/>
</dbReference>
<feature type="domain" description="Mur ligase C-terminal" evidence="13">
    <location>
        <begin position="321"/>
        <end position="444"/>
    </location>
</feature>
<dbReference type="UniPathway" id="UPA00219"/>
<comment type="similarity">
    <text evidence="10">Belongs to the MurCDEF family. MurF subfamily.</text>
</comment>
<dbReference type="SUPFAM" id="SSF63418">
    <property type="entry name" value="MurE/MurF N-terminal domain"/>
    <property type="match status" value="1"/>
</dbReference>
<comment type="caution">
    <text evidence="15">The sequence shown here is derived from an EMBL/GenBank/DDBJ whole genome shotgun (WGS) entry which is preliminary data.</text>
</comment>
<dbReference type="EC" id="6.3.2.10" evidence="10 11"/>
<dbReference type="EMBL" id="PVZC01000002">
    <property type="protein sequence ID" value="PRY01000.1"/>
    <property type="molecule type" value="Genomic_DNA"/>
</dbReference>
<comment type="pathway">
    <text evidence="10 11">Cell wall biogenesis; peptidoglycan biosynthesis.</text>
</comment>
<reference evidence="15 16" key="1">
    <citation type="submission" date="2018-03" db="EMBL/GenBank/DDBJ databases">
        <title>Genomic Encyclopedia of Archaeal and Bacterial Type Strains, Phase II (KMG-II): from individual species to whole genera.</title>
        <authorList>
            <person name="Goeker M."/>
        </authorList>
    </citation>
    <scope>NUCLEOTIDE SEQUENCE [LARGE SCALE GENOMIC DNA]</scope>
    <source>
        <strain evidence="15 16">DSM 45601</strain>
    </source>
</reference>
<keyword evidence="3 10" id="KW-0132">Cell division</keyword>
<comment type="function">
    <text evidence="10 11">Involved in cell wall formation. Catalyzes the final step in the synthesis of UDP-N-acetylmuramoyl-pentapeptide, the precursor of murein.</text>
</comment>
<dbReference type="SUPFAM" id="SSF53623">
    <property type="entry name" value="MurD-like peptide ligases, catalytic domain"/>
    <property type="match status" value="1"/>
</dbReference>